<feature type="domain" description="DUF11" evidence="2">
    <location>
        <begin position="559"/>
        <end position="656"/>
    </location>
</feature>
<dbReference type="InterPro" id="IPR001434">
    <property type="entry name" value="OmcB-like_DUF11"/>
</dbReference>
<sequence>MSLLLIFTFGNHPTTVKAVSQNDLQNAATTMGKYDGINNWTLQPNRPGNAVGNIRIGGNISLGYAFGTARDSNNNVITGGDTTITDPSTKATVNGSPTINNSKINIFLNNNKKYYGILHQGKNSYLNGDPGTTSDTSIDFALLTGSSEANFSSAMNVLTNLNTIAGSKADKLFYTGTDDNGHPAYKLVGSYTKLGGIYVEIVLRAAPNGAPIVQRELFVYNSSAAKRQFQTFYGEDTALSPDMDTNVDNVPMYAIGGGQGLYLLSGATYNPASKLYVTNNTAYGFNDFMGRIFSNPSSWSIKGKVNQANGSNMTSPTLPWSANPTSSQDGDTNAAADSNLLVGTLPSGTSYKVVDGNGLQDTAYTLRWNQTSLPSQGVQGFASNIGATIANYALPNIKKTYTNLTTTNGTNNVGDTLQFTLSAQDDGYKSHWDISRILDELPTGLTLDPNSITSASVKGNNIDFDPGDYISSQTSPTVHGRKYSTSFKATINNQAPYNLANGNLTNTVKFTGHNKDQTEDQTYSDSVKIPVVTPKFNTHFKKQVLNYTDNPTGVFKNEVTAKKGDTIKYQVTFISDGSAHLNSADFSDTLPIGLELVPGSVTLNGVAKPSLNFSTGALNNNTTNTVDFTATVTGVTKTTASNTAYLKNVKSSDGKTTASIPSEEPADVDIQETLPTTDFKEVPTSIDFGSVNTAGIEKIIPNVKTNGELSIDHSNNTPFQVRVSYDNNDSDKAISNGDTKLIQDNDSAMFLSQNNGDSTDTWKVLSTEPTPIKSDGFSGVYNDYSLTKYIGPKKWRLRIPAGAKSGQYHGVVTWAIEDTPQS</sequence>
<dbReference type="NCBIfam" id="TIGR01451">
    <property type="entry name" value="B_ant_repeat"/>
    <property type="match status" value="1"/>
</dbReference>
<name>A0A0R2LHZ3_9LACO</name>
<dbReference type="EMBL" id="JQCF01000011">
    <property type="protein sequence ID" value="KRN99196.1"/>
    <property type="molecule type" value="Genomic_DNA"/>
</dbReference>
<feature type="region of interest" description="Disordered" evidence="1">
    <location>
        <begin position="308"/>
        <end position="335"/>
    </location>
</feature>
<evidence type="ECO:0000256" key="1">
    <source>
        <dbReference type="SAM" id="MobiDB-lite"/>
    </source>
</evidence>
<evidence type="ECO:0000313" key="4">
    <source>
        <dbReference type="Proteomes" id="UP000051006"/>
    </source>
</evidence>
<dbReference type="Pfam" id="PF01345">
    <property type="entry name" value="DUF11"/>
    <property type="match status" value="1"/>
</dbReference>
<evidence type="ECO:0000259" key="2">
    <source>
        <dbReference type="Pfam" id="PF01345"/>
    </source>
</evidence>
<gene>
    <name evidence="3" type="ORF">IV57_GL000418</name>
</gene>
<comment type="caution">
    <text evidence="3">The sequence shown here is derived from an EMBL/GenBank/DDBJ whole genome shotgun (WGS) entry which is preliminary data.</text>
</comment>
<evidence type="ECO:0000313" key="3">
    <source>
        <dbReference type="EMBL" id="KRN99196.1"/>
    </source>
</evidence>
<dbReference type="Proteomes" id="UP000051006">
    <property type="component" value="Unassembled WGS sequence"/>
</dbReference>
<keyword evidence="4" id="KW-1185">Reference proteome</keyword>
<feature type="compositionally biased region" description="Polar residues" evidence="1">
    <location>
        <begin position="308"/>
        <end position="331"/>
    </location>
</feature>
<accession>A0A0R2LHZ3</accession>
<reference evidence="3 4" key="1">
    <citation type="journal article" date="2015" name="Genome Announc.">
        <title>Expanding the biotechnology potential of lactobacilli through comparative genomics of 213 strains and associated genera.</title>
        <authorList>
            <person name="Sun Z."/>
            <person name="Harris H.M."/>
            <person name="McCann A."/>
            <person name="Guo C."/>
            <person name="Argimon S."/>
            <person name="Zhang W."/>
            <person name="Yang X."/>
            <person name="Jeffery I.B."/>
            <person name="Cooney J.C."/>
            <person name="Kagawa T.F."/>
            <person name="Liu W."/>
            <person name="Song Y."/>
            <person name="Salvetti E."/>
            <person name="Wrobel A."/>
            <person name="Rasinkangas P."/>
            <person name="Parkhill J."/>
            <person name="Rea M.C."/>
            <person name="O'Sullivan O."/>
            <person name="Ritari J."/>
            <person name="Douillard F.P."/>
            <person name="Paul Ross R."/>
            <person name="Yang R."/>
            <person name="Briner A.E."/>
            <person name="Felis G.E."/>
            <person name="de Vos W.M."/>
            <person name="Barrangou R."/>
            <person name="Klaenhammer T.R."/>
            <person name="Caufield P.W."/>
            <person name="Cui Y."/>
            <person name="Zhang H."/>
            <person name="O'Toole P.W."/>
        </authorList>
    </citation>
    <scope>NUCLEOTIDE SEQUENCE [LARGE SCALE GENOMIC DNA]</scope>
    <source>
        <strain evidence="3 4">DSM 24716</strain>
    </source>
</reference>
<dbReference type="PATRIC" id="fig|993692.3.peg.425"/>
<organism evidence="3 4">
    <name type="scientific">Companilactobacillus kimchiensis</name>
    <dbReference type="NCBI Taxonomy" id="993692"/>
    <lineage>
        <taxon>Bacteria</taxon>
        <taxon>Bacillati</taxon>
        <taxon>Bacillota</taxon>
        <taxon>Bacilli</taxon>
        <taxon>Lactobacillales</taxon>
        <taxon>Lactobacillaceae</taxon>
        <taxon>Companilactobacillus</taxon>
    </lineage>
</organism>
<dbReference type="AlphaFoldDB" id="A0A0R2LHZ3"/>
<proteinExistence type="predicted"/>
<protein>
    <submittedName>
        <fullName evidence="3">Cell surface protein</fullName>
    </submittedName>
</protein>
<dbReference type="STRING" id="993692.IV57_GL000418"/>
<dbReference type="InterPro" id="IPR047589">
    <property type="entry name" value="DUF11_rpt"/>
</dbReference>